<dbReference type="InterPro" id="IPR004046">
    <property type="entry name" value="GST_C"/>
</dbReference>
<gene>
    <name evidence="5" type="ORF">V9T40_000813</name>
</gene>
<dbReference type="Pfam" id="PF00043">
    <property type="entry name" value="GST_C"/>
    <property type="match status" value="2"/>
</dbReference>
<dbReference type="AlphaFoldDB" id="A0AAN9Y0T3"/>
<comment type="subunit">
    <text evidence="1">Homodimer.</text>
</comment>
<dbReference type="PROSITE" id="PS50404">
    <property type="entry name" value="GST_NTER"/>
    <property type="match status" value="2"/>
</dbReference>
<name>A0AAN9Y0T3_9HEMI</name>
<sequence>MRTPILQLLLLNYYYSTTTTITTTATTATTTIRIKLIVFVISSSSSKKSFDLYFTSGSAPCRSILLTGKLLGLTFNLKWVNLVEGEQKKPEIKQLNPQHTIPILVDGDYVIWESRAIIIYLFDEYGEGKHLSLFPKNNRKRATILQRLFFDATVLYQRFMEAYYPKMLNPSVQPVDEEDKLRRLDEAFEFLNEFIGDNDYVAGNELSLADISMLTSVTTIQAVKYDVEIYPNVKRWLEKTIGSFPEADYKDGNADGVEAYLVASPPGTEPSGSKKPMILYYTPGSAPCRSVLLTANLLNIDLDLQPIDLKKKDQLKPEILKLNPQHTLPTLVDDDYVLWESRAIIIYLLEEYGKKHLSLFPENNRKRATILQRLFFDATVLYQRFMEAYNPFLLRGQMYTPQQMEKINEAFGFLNDFIGDNDYVAGNELTLADISMLSIVTTFGAVQYDVEQYPKIGIWLAKTIASFPNYADYEKINVQGLTEYRDVYSKKIAAT</sequence>
<feature type="chain" id="PRO_5042918740" description="Glutathione S-transferase" evidence="2">
    <location>
        <begin position="21"/>
        <end position="495"/>
    </location>
</feature>
<evidence type="ECO:0000259" key="4">
    <source>
        <dbReference type="PROSITE" id="PS50405"/>
    </source>
</evidence>
<dbReference type="FunFam" id="3.40.30.10:FF:000034">
    <property type="entry name" value="glutathione S-transferase 1"/>
    <property type="match status" value="2"/>
</dbReference>
<accession>A0AAN9Y0T3</accession>
<evidence type="ECO:0000259" key="3">
    <source>
        <dbReference type="PROSITE" id="PS50404"/>
    </source>
</evidence>
<dbReference type="InterPro" id="IPR036282">
    <property type="entry name" value="Glutathione-S-Trfase_C_sf"/>
</dbReference>
<dbReference type="Proteomes" id="UP001367676">
    <property type="component" value="Unassembled WGS sequence"/>
</dbReference>
<dbReference type="SFLD" id="SFLDS00019">
    <property type="entry name" value="Glutathione_Transferase_(cytos"/>
    <property type="match status" value="2"/>
</dbReference>
<dbReference type="CDD" id="cd03177">
    <property type="entry name" value="GST_C_Delta_Epsilon"/>
    <property type="match status" value="2"/>
</dbReference>
<dbReference type="Pfam" id="PF13417">
    <property type="entry name" value="GST_N_3"/>
    <property type="match status" value="1"/>
</dbReference>
<dbReference type="SUPFAM" id="SSF52833">
    <property type="entry name" value="Thioredoxin-like"/>
    <property type="match status" value="2"/>
</dbReference>
<dbReference type="SUPFAM" id="SSF47616">
    <property type="entry name" value="GST C-terminal domain-like"/>
    <property type="match status" value="2"/>
</dbReference>
<dbReference type="InterPro" id="IPR040079">
    <property type="entry name" value="Glutathione_S-Trfase"/>
</dbReference>
<dbReference type="CDD" id="cd03045">
    <property type="entry name" value="GST_N_Delta_Epsilon"/>
    <property type="match status" value="1"/>
</dbReference>
<feature type="domain" description="GST N-terminal" evidence="3">
    <location>
        <begin position="275"/>
        <end position="356"/>
    </location>
</feature>
<evidence type="ECO:0000256" key="1">
    <source>
        <dbReference type="ARBA" id="ARBA00011738"/>
    </source>
</evidence>
<protein>
    <recommendedName>
        <fullName evidence="7">Glutathione S-transferase</fullName>
    </recommendedName>
</protein>
<dbReference type="GO" id="GO:0004364">
    <property type="term" value="F:glutathione transferase activity"/>
    <property type="evidence" value="ECO:0007669"/>
    <property type="project" value="TreeGrafter"/>
</dbReference>
<evidence type="ECO:0000313" key="5">
    <source>
        <dbReference type="EMBL" id="KAK7580184.1"/>
    </source>
</evidence>
<organism evidence="5 6">
    <name type="scientific">Parthenolecanium corni</name>
    <dbReference type="NCBI Taxonomy" id="536013"/>
    <lineage>
        <taxon>Eukaryota</taxon>
        <taxon>Metazoa</taxon>
        <taxon>Ecdysozoa</taxon>
        <taxon>Arthropoda</taxon>
        <taxon>Hexapoda</taxon>
        <taxon>Insecta</taxon>
        <taxon>Pterygota</taxon>
        <taxon>Neoptera</taxon>
        <taxon>Paraneoptera</taxon>
        <taxon>Hemiptera</taxon>
        <taxon>Sternorrhyncha</taxon>
        <taxon>Coccoidea</taxon>
        <taxon>Coccidae</taxon>
        <taxon>Parthenolecanium</taxon>
    </lineage>
</organism>
<dbReference type="PANTHER" id="PTHR43969">
    <property type="entry name" value="GLUTATHIONE S TRANSFERASE D10, ISOFORM A-RELATED"/>
    <property type="match status" value="1"/>
</dbReference>
<evidence type="ECO:0000256" key="2">
    <source>
        <dbReference type="SAM" id="SignalP"/>
    </source>
</evidence>
<comment type="caution">
    <text evidence="5">The sequence shown here is derived from an EMBL/GenBank/DDBJ whole genome shotgun (WGS) entry which is preliminary data.</text>
</comment>
<dbReference type="InterPro" id="IPR010987">
    <property type="entry name" value="Glutathione-S-Trfase_C-like"/>
</dbReference>
<keyword evidence="2" id="KW-0732">Signal</keyword>
<feature type="signal peptide" evidence="2">
    <location>
        <begin position="1"/>
        <end position="20"/>
    </location>
</feature>
<dbReference type="Gene3D" id="1.20.1050.10">
    <property type="match status" value="2"/>
</dbReference>
<proteinExistence type="predicted"/>
<feature type="domain" description="GST N-terminal" evidence="3">
    <location>
        <begin position="48"/>
        <end position="129"/>
    </location>
</feature>
<evidence type="ECO:0008006" key="7">
    <source>
        <dbReference type="Google" id="ProtNLM"/>
    </source>
</evidence>
<dbReference type="PANTHER" id="PTHR43969:SF9">
    <property type="entry name" value="GLUTATHIONE S TRANSFERASE D10, ISOFORM A-RELATED"/>
    <property type="match status" value="1"/>
</dbReference>
<dbReference type="GO" id="GO:0006749">
    <property type="term" value="P:glutathione metabolic process"/>
    <property type="evidence" value="ECO:0007669"/>
    <property type="project" value="TreeGrafter"/>
</dbReference>
<dbReference type="PROSITE" id="PS50405">
    <property type="entry name" value="GST_CTER"/>
    <property type="match status" value="2"/>
</dbReference>
<dbReference type="InterPro" id="IPR004045">
    <property type="entry name" value="Glutathione_S-Trfase_N"/>
</dbReference>
<evidence type="ECO:0000313" key="6">
    <source>
        <dbReference type="Proteomes" id="UP001367676"/>
    </source>
</evidence>
<dbReference type="SFLD" id="SFLDG00358">
    <property type="entry name" value="Main_(cytGST)"/>
    <property type="match status" value="2"/>
</dbReference>
<dbReference type="FunFam" id="1.20.1050.10:FF:000007">
    <property type="entry name" value="Glutathione S-transferase 1-1"/>
    <property type="match status" value="2"/>
</dbReference>
<dbReference type="SFLD" id="SFLDG01153">
    <property type="entry name" value="Main.4:_Theta-like"/>
    <property type="match status" value="2"/>
</dbReference>
<dbReference type="InterPro" id="IPR036249">
    <property type="entry name" value="Thioredoxin-like_sf"/>
</dbReference>
<dbReference type="EMBL" id="JBBCAQ010000034">
    <property type="protein sequence ID" value="KAK7580184.1"/>
    <property type="molecule type" value="Genomic_DNA"/>
</dbReference>
<dbReference type="Pfam" id="PF13409">
    <property type="entry name" value="GST_N_2"/>
    <property type="match status" value="1"/>
</dbReference>
<feature type="domain" description="GST C-terminal" evidence="4">
    <location>
        <begin position="137"/>
        <end position="266"/>
    </location>
</feature>
<reference evidence="5 6" key="1">
    <citation type="submission" date="2024-03" db="EMBL/GenBank/DDBJ databases">
        <title>Adaptation during the transition from Ophiocordyceps entomopathogen to insect associate is accompanied by gene loss and intensified selection.</title>
        <authorList>
            <person name="Ward C.M."/>
            <person name="Onetto C.A."/>
            <person name="Borneman A.R."/>
        </authorList>
    </citation>
    <scope>NUCLEOTIDE SEQUENCE [LARGE SCALE GENOMIC DNA]</scope>
    <source>
        <strain evidence="5">AWRI1</strain>
        <tissue evidence="5">Single Adult Female</tissue>
    </source>
</reference>
<dbReference type="Gene3D" id="3.40.30.10">
    <property type="entry name" value="Glutaredoxin"/>
    <property type="match status" value="2"/>
</dbReference>
<keyword evidence="6" id="KW-1185">Reference proteome</keyword>
<feature type="domain" description="GST C-terminal" evidence="4">
    <location>
        <begin position="363"/>
        <end position="484"/>
    </location>
</feature>